<comment type="caution">
    <text evidence="12">The sequence shown here is derived from an EMBL/GenBank/DDBJ whole genome shotgun (WGS) entry which is preliminary data.</text>
</comment>
<evidence type="ECO:0000256" key="2">
    <source>
        <dbReference type="ARBA" id="ARBA00022448"/>
    </source>
</evidence>
<feature type="domain" description="ABC transmembrane type-1" evidence="11">
    <location>
        <begin position="22"/>
        <end position="305"/>
    </location>
</feature>
<sequence>MFAVFKKLKALLNKQERRRVQLLFFLMLATAFVEVVGVASIMPFVAVLANPEVVESNAYLAKAYQWSGLADTRTFMFLLAGCVLVVFVVSLALKALNTYAIMRFTNMRAHAFSYRLLTGYMARPYSFFLGRNTADLSKTLFSEVNEVIGGVLIPSLKLVSGVVVAAMMLGLLLMADPMLTVIAAVVLGGAFVVIYASSRAYLKRLGKLRVEVNKQRFVMANEALNGIKELRLMGREQNYLVRFADASERYANYQSINKVFADIPHFGIQAVAFGGILVLVMYLMSVHGGLQEALPVIALFAFAGYRMLPAFQEIFKNSTQLRFYGAALDSLHADLSEAPAQLAKPRLQSGLGLPRLSGDICLDAVTYCYPEVAKPAIKNLSLTIAKGSSIAFVGSTGAGKSTAVDLVLGLLEPQSGELRVAGQALRSEALQAWQRNIGYVPQSIYLADASLAENIAFGIPAQLVDMVAVERAARAAHIHEFISEQLPQGYDTSVGERGVRLSGGQRQRIGIARALYHDPEVVVFDEATSALDNATEAAVMEAINELAGHKTIILIAHRLTTVQHCDAVYMLDKGELVAQGTYESLIAGSGEFSRLVNA</sequence>
<evidence type="ECO:0000256" key="7">
    <source>
        <dbReference type="ARBA" id="ARBA00022989"/>
    </source>
</evidence>
<keyword evidence="5" id="KW-0547">Nucleotide-binding</keyword>
<feature type="transmembrane region" description="Helical" evidence="9">
    <location>
        <begin position="75"/>
        <end position="93"/>
    </location>
</feature>
<evidence type="ECO:0000256" key="8">
    <source>
        <dbReference type="ARBA" id="ARBA00023136"/>
    </source>
</evidence>
<dbReference type="InterPro" id="IPR036640">
    <property type="entry name" value="ABC1_TM_sf"/>
</dbReference>
<dbReference type="SUPFAM" id="SSF52540">
    <property type="entry name" value="P-loop containing nucleoside triphosphate hydrolases"/>
    <property type="match status" value="1"/>
</dbReference>
<evidence type="ECO:0000256" key="1">
    <source>
        <dbReference type="ARBA" id="ARBA00004651"/>
    </source>
</evidence>
<organism evidence="12 13">
    <name type="scientific">Pseudomonas xionganensis</name>
    <dbReference type="NCBI Taxonomy" id="2654845"/>
    <lineage>
        <taxon>Bacteria</taxon>
        <taxon>Pseudomonadati</taxon>
        <taxon>Pseudomonadota</taxon>
        <taxon>Gammaproteobacteria</taxon>
        <taxon>Pseudomonadales</taxon>
        <taxon>Pseudomonadaceae</taxon>
        <taxon>Pseudomonas</taxon>
    </lineage>
</organism>
<dbReference type="PANTHER" id="PTHR24221">
    <property type="entry name" value="ATP-BINDING CASSETTE SUB-FAMILY B"/>
    <property type="match status" value="1"/>
</dbReference>
<feature type="transmembrane region" description="Helical" evidence="9">
    <location>
        <begin position="178"/>
        <end position="197"/>
    </location>
</feature>
<dbReference type="Pfam" id="PF00005">
    <property type="entry name" value="ABC_tran"/>
    <property type="match status" value="1"/>
</dbReference>
<dbReference type="GO" id="GO:0016887">
    <property type="term" value="F:ATP hydrolysis activity"/>
    <property type="evidence" value="ECO:0007669"/>
    <property type="project" value="InterPro"/>
</dbReference>
<accession>A0A6I4L042</accession>
<feature type="transmembrane region" description="Helical" evidence="9">
    <location>
        <begin position="147"/>
        <end position="172"/>
    </location>
</feature>
<comment type="subcellular location">
    <subcellularLocation>
        <location evidence="1">Cell membrane</location>
        <topology evidence="1">Multi-pass membrane protein</topology>
    </subcellularLocation>
</comment>
<dbReference type="InterPro" id="IPR027417">
    <property type="entry name" value="P-loop_NTPase"/>
</dbReference>
<dbReference type="PROSITE" id="PS50929">
    <property type="entry name" value="ABC_TM1F"/>
    <property type="match status" value="1"/>
</dbReference>
<evidence type="ECO:0000256" key="9">
    <source>
        <dbReference type="SAM" id="Phobius"/>
    </source>
</evidence>
<evidence type="ECO:0000259" key="11">
    <source>
        <dbReference type="PROSITE" id="PS50929"/>
    </source>
</evidence>
<gene>
    <name evidence="12" type="ORF">GJV18_12285</name>
</gene>
<keyword evidence="8 9" id="KW-0472">Membrane</keyword>
<protein>
    <submittedName>
        <fullName evidence="12">ATP-binding cassette domain-containing protein</fullName>
    </submittedName>
</protein>
<dbReference type="Gene3D" id="1.20.1560.10">
    <property type="entry name" value="ABC transporter type 1, transmembrane domain"/>
    <property type="match status" value="1"/>
</dbReference>
<dbReference type="InterPro" id="IPR039421">
    <property type="entry name" value="Type_1_exporter"/>
</dbReference>
<feature type="transmembrane region" description="Helical" evidence="9">
    <location>
        <begin position="266"/>
        <end position="284"/>
    </location>
</feature>
<dbReference type="SMART" id="SM00382">
    <property type="entry name" value="AAA"/>
    <property type="match status" value="1"/>
</dbReference>
<dbReference type="InterPro" id="IPR003439">
    <property type="entry name" value="ABC_transporter-like_ATP-bd"/>
</dbReference>
<dbReference type="GO" id="GO:0140359">
    <property type="term" value="F:ABC-type transporter activity"/>
    <property type="evidence" value="ECO:0007669"/>
    <property type="project" value="InterPro"/>
</dbReference>
<dbReference type="GO" id="GO:0005524">
    <property type="term" value="F:ATP binding"/>
    <property type="evidence" value="ECO:0007669"/>
    <property type="project" value="UniProtKB-KW"/>
</dbReference>
<evidence type="ECO:0000256" key="4">
    <source>
        <dbReference type="ARBA" id="ARBA00022692"/>
    </source>
</evidence>
<reference evidence="12 13" key="1">
    <citation type="submission" date="2019-11" db="EMBL/GenBank/DDBJ databases">
        <title>Pseudomonas flavidum sp. nov., isolated from Baiyang Lake.</title>
        <authorList>
            <person name="Zhao Y."/>
        </authorList>
    </citation>
    <scope>NUCLEOTIDE SEQUENCE [LARGE SCALE GENOMIC DNA]</scope>
    <source>
        <strain evidence="13">R-22-3 w-18</strain>
    </source>
</reference>
<evidence type="ECO:0000313" key="13">
    <source>
        <dbReference type="Proteomes" id="UP000429555"/>
    </source>
</evidence>
<evidence type="ECO:0000256" key="5">
    <source>
        <dbReference type="ARBA" id="ARBA00022741"/>
    </source>
</evidence>
<dbReference type="GO" id="GO:0034040">
    <property type="term" value="F:ATPase-coupled lipid transmembrane transporter activity"/>
    <property type="evidence" value="ECO:0007669"/>
    <property type="project" value="TreeGrafter"/>
</dbReference>
<dbReference type="Proteomes" id="UP000429555">
    <property type="component" value="Unassembled WGS sequence"/>
</dbReference>
<dbReference type="RefSeq" id="WP_160345805.1">
    <property type="nucleotide sequence ID" value="NZ_WKJZ01000001.1"/>
</dbReference>
<keyword evidence="2" id="KW-0813">Transport</keyword>
<keyword evidence="4 9" id="KW-0812">Transmembrane</keyword>
<dbReference type="Pfam" id="PF00664">
    <property type="entry name" value="ABC_membrane"/>
    <property type="match status" value="1"/>
</dbReference>
<proteinExistence type="predicted"/>
<keyword evidence="13" id="KW-1185">Reference proteome</keyword>
<dbReference type="Gene3D" id="3.40.50.300">
    <property type="entry name" value="P-loop containing nucleotide triphosphate hydrolases"/>
    <property type="match status" value="1"/>
</dbReference>
<dbReference type="PANTHER" id="PTHR24221:SF654">
    <property type="entry name" value="ATP-BINDING CASSETTE SUB-FAMILY B MEMBER 6"/>
    <property type="match status" value="1"/>
</dbReference>
<name>A0A6I4L042_9PSED</name>
<keyword evidence="7 9" id="KW-1133">Transmembrane helix</keyword>
<dbReference type="PROSITE" id="PS00211">
    <property type="entry name" value="ABC_TRANSPORTER_1"/>
    <property type="match status" value="1"/>
</dbReference>
<evidence type="ECO:0000259" key="10">
    <source>
        <dbReference type="PROSITE" id="PS50893"/>
    </source>
</evidence>
<keyword evidence="3" id="KW-1003">Cell membrane</keyword>
<dbReference type="AlphaFoldDB" id="A0A6I4L042"/>
<dbReference type="FunFam" id="3.40.50.300:FF:000221">
    <property type="entry name" value="Multidrug ABC transporter ATP-binding protein"/>
    <property type="match status" value="1"/>
</dbReference>
<evidence type="ECO:0000313" key="12">
    <source>
        <dbReference type="EMBL" id="MVW76096.1"/>
    </source>
</evidence>
<dbReference type="InterPro" id="IPR011527">
    <property type="entry name" value="ABC1_TM_dom"/>
</dbReference>
<dbReference type="GO" id="GO:0005886">
    <property type="term" value="C:plasma membrane"/>
    <property type="evidence" value="ECO:0007669"/>
    <property type="project" value="UniProtKB-SubCell"/>
</dbReference>
<dbReference type="SUPFAM" id="SSF90123">
    <property type="entry name" value="ABC transporter transmembrane region"/>
    <property type="match status" value="1"/>
</dbReference>
<dbReference type="PROSITE" id="PS50893">
    <property type="entry name" value="ABC_TRANSPORTER_2"/>
    <property type="match status" value="1"/>
</dbReference>
<dbReference type="InterPro" id="IPR003593">
    <property type="entry name" value="AAA+_ATPase"/>
</dbReference>
<dbReference type="InterPro" id="IPR017871">
    <property type="entry name" value="ABC_transporter-like_CS"/>
</dbReference>
<feature type="domain" description="ABC transporter" evidence="10">
    <location>
        <begin position="360"/>
        <end position="598"/>
    </location>
</feature>
<evidence type="ECO:0000256" key="6">
    <source>
        <dbReference type="ARBA" id="ARBA00022840"/>
    </source>
</evidence>
<keyword evidence="6 12" id="KW-0067">ATP-binding</keyword>
<evidence type="ECO:0000256" key="3">
    <source>
        <dbReference type="ARBA" id="ARBA00022475"/>
    </source>
</evidence>
<dbReference type="EMBL" id="WKJZ01000001">
    <property type="protein sequence ID" value="MVW76096.1"/>
    <property type="molecule type" value="Genomic_DNA"/>
</dbReference>